<proteinExistence type="predicted"/>
<gene>
    <name evidence="1" type="ORF">FHS19_003214</name>
</gene>
<protein>
    <submittedName>
        <fullName evidence="1">Uncharacterized protein</fullName>
    </submittedName>
</protein>
<dbReference type="EMBL" id="JACHXJ010000002">
    <property type="protein sequence ID" value="MBB3128560.1"/>
    <property type="molecule type" value="Genomic_DNA"/>
</dbReference>
<evidence type="ECO:0000313" key="1">
    <source>
        <dbReference type="EMBL" id="MBB3128560.1"/>
    </source>
</evidence>
<organism evidence="1 2">
    <name type="scientific">Paenibacillus rhizosphaerae</name>
    <dbReference type="NCBI Taxonomy" id="297318"/>
    <lineage>
        <taxon>Bacteria</taxon>
        <taxon>Bacillati</taxon>
        <taxon>Bacillota</taxon>
        <taxon>Bacilli</taxon>
        <taxon>Bacillales</taxon>
        <taxon>Paenibacillaceae</taxon>
        <taxon>Paenibacillus</taxon>
    </lineage>
</organism>
<sequence length="38" mass="4513">MTLLTIAPVVLILWNTRQYWPVQDLIEVDDLDQTSWLI</sequence>
<evidence type="ECO:0000313" key="2">
    <source>
        <dbReference type="Proteomes" id="UP000517523"/>
    </source>
</evidence>
<dbReference type="AlphaFoldDB" id="A0A839TSC2"/>
<dbReference type="Proteomes" id="UP000517523">
    <property type="component" value="Unassembled WGS sequence"/>
</dbReference>
<name>A0A839TSC2_9BACL</name>
<accession>A0A839TSC2</accession>
<reference evidence="1 2" key="1">
    <citation type="submission" date="2020-08" db="EMBL/GenBank/DDBJ databases">
        <title>Genomic Encyclopedia of Type Strains, Phase III (KMG-III): the genomes of soil and plant-associated and newly described type strains.</title>
        <authorList>
            <person name="Whitman W."/>
        </authorList>
    </citation>
    <scope>NUCLEOTIDE SEQUENCE [LARGE SCALE GENOMIC DNA]</scope>
    <source>
        <strain evidence="1 2">CECT 5831</strain>
    </source>
</reference>
<comment type="caution">
    <text evidence="1">The sequence shown here is derived from an EMBL/GenBank/DDBJ whole genome shotgun (WGS) entry which is preliminary data.</text>
</comment>